<dbReference type="Gene3D" id="3.90.1010.10">
    <property type="match status" value="1"/>
</dbReference>
<keyword evidence="4" id="KW-1185">Reference proteome</keyword>
<sequence length="139" mass="14976">MSTPAALEAIREEFLAVEPRERLLLLLEYSDDLPPLPERFGDSTDLLERVPECQAPVFVKAELAAGVVHVHASAPAEAPTTRGFASVLAHGLEGLSRDEALAVPDDFPDTLGLTAAVSPLRLRGMSGLLARIKRQLREA</sequence>
<comment type="similarity">
    <text evidence="1">Belongs to the SufE family.</text>
</comment>
<evidence type="ECO:0000313" key="4">
    <source>
        <dbReference type="Proteomes" id="UP001500121"/>
    </source>
</evidence>
<comment type="caution">
    <text evidence="3">The sequence shown here is derived from an EMBL/GenBank/DDBJ whole genome shotgun (WGS) entry which is preliminary data.</text>
</comment>
<evidence type="ECO:0000256" key="1">
    <source>
        <dbReference type="ARBA" id="ARBA00010282"/>
    </source>
</evidence>
<dbReference type="Pfam" id="PF02657">
    <property type="entry name" value="SufE"/>
    <property type="match status" value="1"/>
</dbReference>
<feature type="domain" description="Fe-S metabolism associated" evidence="2">
    <location>
        <begin position="13"/>
        <end position="135"/>
    </location>
</feature>
<name>A0ABP8Z1J8_9MICO</name>
<dbReference type="PANTHER" id="PTHR43597:SF5">
    <property type="entry name" value="SUFE-LIKE PROTEIN 2, CHLOROPLASTIC"/>
    <property type="match status" value="1"/>
</dbReference>
<dbReference type="EMBL" id="BAABLP010000002">
    <property type="protein sequence ID" value="GAA4743783.1"/>
    <property type="molecule type" value="Genomic_DNA"/>
</dbReference>
<dbReference type="InterPro" id="IPR003808">
    <property type="entry name" value="Fe-S_metab-assoc_dom"/>
</dbReference>
<organism evidence="3 4">
    <name type="scientific">Amnibacterium soli</name>
    <dbReference type="NCBI Taxonomy" id="1282736"/>
    <lineage>
        <taxon>Bacteria</taxon>
        <taxon>Bacillati</taxon>
        <taxon>Actinomycetota</taxon>
        <taxon>Actinomycetes</taxon>
        <taxon>Micrococcales</taxon>
        <taxon>Microbacteriaceae</taxon>
        <taxon>Amnibacterium</taxon>
    </lineage>
</organism>
<dbReference type="RefSeq" id="WP_345480364.1">
    <property type="nucleotide sequence ID" value="NZ_BAABLP010000002.1"/>
</dbReference>
<evidence type="ECO:0000259" key="2">
    <source>
        <dbReference type="Pfam" id="PF02657"/>
    </source>
</evidence>
<dbReference type="PANTHER" id="PTHR43597">
    <property type="entry name" value="SULFUR ACCEPTOR PROTEIN CSDE"/>
    <property type="match status" value="1"/>
</dbReference>
<proteinExistence type="inferred from homology"/>
<accession>A0ABP8Z1J8</accession>
<gene>
    <name evidence="3" type="ORF">GCM10025783_14290</name>
</gene>
<reference evidence="4" key="1">
    <citation type="journal article" date="2019" name="Int. J. Syst. Evol. Microbiol.">
        <title>The Global Catalogue of Microorganisms (GCM) 10K type strain sequencing project: providing services to taxonomists for standard genome sequencing and annotation.</title>
        <authorList>
            <consortium name="The Broad Institute Genomics Platform"/>
            <consortium name="The Broad Institute Genome Sequencing Center for Infectious Disease"/>
            <person name="Wu L."/>
            <person name="Ma J."/>
        </authorList>
    </citation>
    <scope>NUCLEOTIDE SEQUENCE [LARGE SCALE GENOMIC DNA]</scope>
    <source>
        <strain evidence="4">JCM 19015</strain>
    </source>
</reference>
<evidence type="ECO:0000313" key="3">
    <source>
        <dbReference type="EMBL" id="GAA4743783.1"/>
    </source>
</evidence>
<dbReference type="SUPFAM" id="SSF82649">
    <property type="entry name" value="SufE/NifU"/>
    <property type="match status" value="1"/>
</dbReference>
<dbReference type="Proteomes" id="UP001500121">
    <property type="component" value="Unassembled WGS sequence"/>
</dbReference>
<protein>
    <submittedName>
        <fullName evidence="3">SufE family protein</fullName>
    </submittedName>
</protein>